<dbReference type="Pfam" id="PF00215">
    <property type="entry name" value="OMPdecase"/>
    <property type="match status" value="1"/>
</dbReference>
<comment type="caution">
    <text evidence="3">The sequence shown here is derived from an EMBL/GenBank/DDBJ whole genome shotgun (WGS) entry which is preliminary data.</text>
</comment>
<dbReference type="PANTHER" id="PTHR35039:SF3">
    <property type="entry name" value="3-KETO-L-GULONATE-6-PHOSPHATE DECARBOXYLASE SGBH-RELATED"/>
    <property type="match status" value="1"/>
</dbReference>
<dbReference type="STRING" id="1125712.HMPREF1316_0895"/>
<dbReference type="OrthoDB" id="7943715at2"/>
<keyword evidence="1" id="KW-0456">Lyase</keyword>
<protein>
    <submittedName>
        <fullName evidence="3">Putative 3-hexulose-6-phosphate synthase</fullName>
    </submittedName>
</protein>
<dbReference type="SMART" id="SM00934">
    <property type="entry name" value="OMPdecase"/>
    <property type="match status" value="1"/>
</dbReference>
<name>U2TIF1_9ACTN</name>
<gene>
    <name evidence="3" type="ORF">HMPREF1316_0895</name>
</gene>
<dbReference type="PANTHER" id="PTHR35039">
    <property type="entry name" value="3-KETO-L-GULONATE-6-PHOSPHATE DECARBOXYLASE SGBH-RELATED"/>
    <property type="match status" value="1"/>
</dbReference>
<dbReference type="GO" id="GO:0006207">
    <property type="term" value="P:'de novo' pyrimidine nucleobase biosynthetic process"/>
    <property type="evidence" value="ECO:0007669"/>
    <property type="project" value="InterPro"/>
</dbReference>
<dbReference type="InterPro" id="IPR013785">
    <property type="entry name" value="Aldolase_TIM"/>
</dbReference>
<dbReference type="RefSeq" id="WP_021727383.1">
    <property type="nucleotide sequence ID" value="NZ_AWEZ01000073.1"/>
</dbReference>
<dbReference type="InterPro" id="IPR011060">
    <property type="entry name" value="RibuloseP-bd_barrel"/>
</dbReference>
<keyword evidence="4" id="KW-1185">Reference proteome</keyword>
<dbReference type="GO" id="GO:0033982">
    <property type="term" value="F:3-dehydro-L-gulonate-6-phosphate decarboxylase activity"/>
    <property type="evidence" value="ECO:0007669"/>
    <property type="project" value="TreeGrafter"/>
</dbReference>
<evidence type="ECO:0000313" key="4">
    <source>
        <dbReference type="Proteomes" id="UP000016638"/>
    </source>
</evidence>
<evidence type="ECO:0000256" key="1">
    <source>
        <dbReference type="ARBA" id="ARBA00023239"/>
    </source>
</evidence>
<proteinExistence type="predicted"/>
<reference evidence="3 4" key="1">
    <citation type="submission" date="2013-08" db="EMBL/GenBank/DDBJ databases">
        <authorList>
            <person name="Durkin A.S."/>
            <person name="Haft D.R."/>
            <person name="McCorrison J."/>
            <person name="Torralba M."/>
            <person name="Gillis M."/>
            <person name="Haft D.H."/>
            <person name="Methe B."/>
            <person name="Sutton G."/>
            <person name="Nelson K.E."/>
        </authorList>
    </citation>
    <scope>NUCLEOTIDE SEQUENCE [LARGE SCALE GENOMIC DNA]</scope>
    <source>
        <strain evidence="3 4">F0195</strain>
    </source>
</reference>
<dbReference type="SUPFAM" id="SSF51366">
    <property type="entry name" value="Ribulose-phoshate binding barrel"/>
    <property type="match status" value="1"/>
</dbReference>
<dbReference type="Proteomes" id="UP000016638">
    <property type="component" value="Unassembled WGS sequence"/>
</dbReference>
<organism evidence="3 4">
    <name type="scientific">Olsenella profusa F0195</name>
    <dbReference type="NCBI Taxonomy" id="1125712"/>
    <lineage>
        <taxon>Bacteria</taxon>
        <taxon>Bacillati</taxon>
        <taxon>Actinomycetota</taxon>
        <taxon>Coriobacteriia</taxon>
        <taxon>Coriobacteriales</taxon>
        <taxon>Atopobiaceae</taxon>
        <taxon>Olsenella</taxon>
    </lineage>
</organism>
<evidence type="ECO:0000313" key="3">
    <source>
        <dbReference type="EMBL" id="ERL05998.1"/>
    </source>
</evidence>
<dbReference type="PATRIC" id="fig|1125712.3.peg.2562"/>
<dbReference type="GO" id="GO:0019854">
    <property type="term" value="P:L-ascorbic acid catabolic process"/>
    <property type="evidence" value="ECO:0007669"/>
    <property type="project" value="TreeGrafter"/>
</dbReference>
<dbReference type="eggNOG" id="COG0269">
    <property type="taxonomic scope" value="Bacteria"/>
</dbReference>
<feature type="domain" description="Orotidine 5'-phosphate decarboxylase" evidence="2">
    <location>
        <begin position="4"/>
        <end position="218"/>
    </location>
</feature>
<dbReference type="Gene3D" id="3.20.20.70">
    <property type="entry name" value="Aldolase class I"/>
    <property type="match status" value="1"/>
</dbReference>
<accession>U2TIF1</accession>
<dbReference type="GO" id="GO:0004590">
    <property type="term" value="F:orotidine-5'-phosphate decarboxylase activity"/>
    <property type="evidence" value="ECO:0007669"/>
    <property type="project" value="InterPro"/>
</dbReference>
<dbReference type="AlphaFoldDB" id="U2TIF1"/>
<dbReference type="EMBL" id="AWEZ01000073">
    <property type="protein sequence ID" value="ERL05998.1"/>
    <property type="molecule type" value="Genomic_DNA"/>
</dbReference>
<sequence length="223" mass="23632">MSMKLQLTLDSPSVEDCLDLVLATRDYVDTVEVGYPLLVEEGLSLVHHVKHAFPKKTVLADVKIFHSGGYVARKCFERGADVVTVLGLASDETFRAVLDVAHEHGGSVVGDLAGTESPVARALELEVLGVGEVVVPSGLGVDGNELSEVADLGEQPTDDMPLRRLLDLNEQLSTTRTAVVGHIGLDNIDDVVAARPSTILVGRAIVAAQDPRASAAALKAHMR</sequence>
<dbReference type="InterPro" id="IPR001754">
    <property type="entry name" value="OMPdeCOase_dom"/>
</dbReference>
<evidence type="ECO:0000259" key="2">
    <source>
        <dbReference type="SMART" id="SM00934"/>
    </source>
</evidence>